<keyword evidence="1" id="KW-0813">Transport</keyword>
<evidence type="ECO:0000313" key="6">
    <source>
        <dbReference type="Proteomes" id="UP000027982"/>
    </source>
</evidence>
<reference evidence="5 6" key="1">
    <citation type="journal article" date="2014" name="PLoS ONE">
        <title>The first complete genome sequence of the class fimbriimonadia in the phylum armatimonadetes.</title>
        <authorList>
            <person name="Hu Z.Y."/>
            <person name="Wang Y.Z."/>
            <person name="Im W.T."/>
            <person name="Wang S.Y."/>
            <person name="Zhao G.P."/>
            <person name="Zheng H.J."/>
            <person name="Quan Z.X."/>
        </authorList>
    </citation>
    <scope>NUCLEOTIDE SEQUENCE [LARGE SCALE GENOMIC DNA]</scope>
    <source>
        <strain evidence="5">Gsoil 348</strain>
    </source>
</reference>
<dbReference type="SUPFAM" id="SSF52540">
    <property type="entry name" value="P-loop containing nucleoside triphosphate hydrolases"/>
    <property type="match status" value="1"/>
</dbReference>
<dbReference type="Gene3D" id="3.40.50.300">
    <property type="entry name" value="P-loop containing nucleotide triphosphate hydrolases"/>
    <property type="match status" value="1"/>
</dbReference>
<dbReference type="RefSeq" id="WP_025227018.1">
    <property type="nucleotide sequence ID" value="NZ_CP007139.1"/>
</dbReference>
<dbReference type="Pfam" id="PF00005">
    <property type="entry name" value="ABC_tran"/>
    <property type="match status" value="1"/>
</dbReference>
<dbReference type="eggNOG" id="COG1116">
    <property type="taxonomic scope" value="Bacteria"/>
</dbReference>
<dbReference type="GO" id="GO:0016887">
    <property type="term" value="F:ATP hydrolysis activity"/>
    <property type="evidence" value="ECO:0007669"/>
    <property type="project" value="InterPro"/>
</dbReference>
<proteinExistence type="predicted"/>
<dbReference type="STRING" id="661478.OP10G_0970"/>
<dbReference type="InterPro" id="IPR003439">
    <property type="entry name" value="ABC_transporter-like_ATP-bd"/>
</dbReference>
<dbReference type="PROSITE" id="PS00211">
    <property type="entry name" value="ABC_TRANSPORTER_1"/>
    <property type="match status" value="1"/>
</dbReference>
<dbReference type="InterPro" id="IPR027417">
    <property type="entry name" value="P-loop_NTPase"/>
</dbReference>
<dbReference type="SMART" id="SM00382">
    <property type="entry name" value="AAA"/>
    <property type="match status" value="1"/>
</dbReference>
<name>A0A068NL84_FIMGI</name>
<dbReference type="EMBL" id="CP007139">
    <property type="protein sequence ID" value="AIE84338.1"/>
    <property type="molecule type" value="Genomic_DNA"/>
</dbReference>
<feature type="domain" description="ABC transporter" evidence="4">
    <location>
        <begin position="4"/>
        <end position="234"/>
    </location>
</feature>
<dbReference type="KEGG" id="fgi:OP10G_0970"/>
<dbReference type="CDD" id="cd03293">
    <property type="entry name" value="ABC_NrtD_SsuB_transporters"/>
    <property type="match status" value="1"/>
</dbReference>
<dbReference type="PANTHER" id="PTHR42788:SF13">
    <property type="entry name" value="ALIPHATIC SULFONATES IMPORT ATP-BINDING PROTEIN SSUB"/>
    <property type="match status" value="1"/>
</dbReference>
<keyword evidence="3 5" id="KW-0067">ATP-binding</keyword>
<dbReference type="Proteomes" id="UP000027982">
    <property type="component" value="Chromosome"/>
</dbReference>
<dbReference type="InterPro" id="IPR050166">
    <property type="entry name" value="ABC_transporter_ATP-bind"/>
</dbReference>
<dbReference type="HOGENOM" id="CLU_000604_1_22_0"/>
<evidence type="ECO:0000256" key="2">
    <source>
        <dbReference type="ARBA" id="ARBA00022741"/>
    </source>
</evidence>
<evidence type="ECO:0000313" key="5">
    <source>
        <dbReference type="EMBL" id="AIE84338.1"/>
    </source>
</evidence>
<dbReference type="InterPro" id="IPR017871">
    <property type="entry name" value="ABC_transporter-like_CS"/>
</dbReference>
<protein>
    <submittedName>
        <fullName evidence="5">Sulfate ABC transporter ATP-binding protein</fullName>
    </submittedName>
</protein>
<keyword evidence="6" id="KW-1185">Reference proteome</keyword>
<sequence>MSSLSIRNLSKRFGGPDGLQALEDVSIEVPEGEFLILVGPSGCGKSTLLNIVAGLEVPDTGQVLVDGKPIQGPGPDRSLVFQDGALFPWLSVRQNVEFGLKQARVPTLEREERARRALDKVGLAKFEDHAIHELSGGMRQRVAIARSLVLEPGIILMDEPFSALDALTREDLYLEVQDLWRERRSTVVFVTHNVREAVTLGDRVLLFSARPGRIQESFDIDILPPRHIDDVDVARTAQSISHAMKAGTRTIYEHRQTPDILLRTHSPLGDSC</sequence>
<dbReference type="InterPro" id="IPR003593">
    <property type="entry name" value="AAA+_ATPase"/>
</dbReference>
<organism evidence="5 6">
    <name type="scientific">Fimbriimonas ginsengisoli Gsoil 348</name>
    <dbReference type="NCBI Taxonomy" id="661478"/>
    <lineage>
        <taxon>Bacteria</taxon>
        <taxon>Bacillati</taxon>
        <taxon>Armatimonadota</taxon>
        <taxon>Fimbriimonadia</taxon>
        <taxon>Fimbriimonadales</taxon>
        <taxon>Fimbriimonadaceae</taxon>
        <taxon>Fimbriimonas</taxon>
    </lineage>
</organism>
<dbReference type="PROSITE" id="PS50893">
    <property type="entry name" value="ABC_TRANSPORTER_2"/>
    <property type="match status" value="1"/>
</dbReference>
<accession>A0A068NL84</accession>
<dbReference type="OrthoDB" id="9807242at2"/>
<gene>
    <name evidence="5" type="ORF">OP10G_0970</name>
</gene>
<evidence type="ECO:0000259" key="4">
    <source>
        <dbReference type="PROSITE" id="PS50893"/>
    </source>
</evidence>
<evidence type="ECO:0000256" key="3">
    <source>
        <dbReference type="ARBA" id="ARBA00022840"/>
    </source>
</evidence>
<keyword evidence="2" id="KW-0547">Nucleotide-binding</keyword>
<dbReference type="GO" id="GO:0005524">
    <property type="term" value="F:ATP binding"/>
    <property type="evidence" value="ECO:0007669"/>
    <property type="project" value="UniProtKB-KW"/>
</dbReference>
<evidence type="ECO:0000256" key="1">
    <source>
        <dbReference type="ARBA" id="ARBA00022448"/>
    </source>
</evidence>
<dbReference type="AlphaFoldDB" id="A0A068NL84"/>
<dbReference type="PANTHER" id="PTHR42788">
    <property type="entry name" value="TAURINE IMPORT ATP-BINDING PROTEIN-RELATED"/>
    <property type="match status" value="1"/>
</dbReference>